<evidence type="ECO:0000313" key="3">
    <source>
        <dbReference type="EMBL" id="KAL3774728.1"/>
    </source>
</evidence>
<evidence type="ECO:0000313" key="4">
    <source>
        <dbReference type="Proteomes" id="UP001530315"/>
    </source>
</evidence>
<protein>
    <recommendedName>
        <fullName evidence="2">BSD domain-containing protein</fullName>
    </recommendedName>
</protein>
<reference evidence="3 4" key="1">
    <citation type="submission" date="2024-10" db="EMBL/GenBank/DDBJ databases">
        <title>Updated reference genomes for cyclostephanoid diatoms.</title>
        <authorList>
            <person name="Roberts W.R."/>
            <person name="Alverson A.J."/>
        </authorList>
    </citation>
    <scope>NUCLEOTIDE SEQUENCE [LARGE SCALE GENOMIC DNA]</scope>
    <source>
        <strain evidence="3 4">AJA276-08</strain>
    </source>
</reference>
<feature type="compositionally biased region" description="Polar residues" evidence="1">
    <location>
        <begin position="209"/>
        <end position="223"/>
    </location>
</feature>
<sequence length="298" mass="33964">MGNSPSVAELPPEWEDILPNITREDILRSSHKNCRVEEDKSVYLDDDLFDLDEHVPTALEILRAAPHLKDIRFKLVPGTLTEERYWAALFGILQYGGIDIEHVAGTIDDDYETGDEGERFGKAQSPPERPERVCYENSYGGLESNADATNSPPFYLEEIKAQQAHIHRLQKSLREANHRTRKLALELHKEQKKRHDEDNNNCGIGGAVNSGSLANGSKSVLTSTPLTRHKGTWEMHRDCRDFLDLDDHLKDNLRKEKQKRLEEVRSQMKFILDTDDIKDSYGKWSCCGEEEFTAKGCA</sequence>
<evidence type="ECO:0000256" key="1">
    <source>
        <dbReference type="SAM" id="MobiDB-lite"/>
    </source>
</evidence>
<gene>
    <name evidence="3" type="ORF">ACHAW5_009554</name>
</gene>
<comment type="caution">
    <text evidence="3">The sequence shown here is derived from an EMBL/GenBank/DDBJ whole genome shotgun (WGS) entry which is preliminary data.</text>
</comment>
<dbReference type="Proteomes" id="UP001530315">
    <property type="component" value="Unassembled WGS sequence"/>
</dbReference>
<keyword evidence="4" id="KW-1185">Reference proteome</keyword>
<feature type="region of interest" description="Disordered" evidence="1">
    <location>
        <begin position="190"/>
        <end position="223"/>
    </location>
</feature>
<evidence type="ECO:0000259" key="2">
    <source>
        <dbReference type="PROSITE" id="PS50858"/>
    </source>
</evidence>
<accession>A0ABD3NH78</accession>
<dbReference type="InterPro" id="IPR005607">
    <property type="entry name" value="BSD_dom"/>
</dbReference>
<organism evidence="3 4">
    <name type="scientific">Stephanodiscus triporus</name>
    <dbReference type="NCBI Taxonomy" id="2934178"/>
    <lineage>
        <taxon>Eukaryota</taxon>
        <taxon>Sar</taxon>
        <taxon>Stramenopiles</taxon>
        <taxon>Ochrophyta</taxon>
        <taxon>Bacillariophyta</taxon>
        <taxon>Coscinodiscophyceae</taxon>
        <taxon>Thalassiosirophycidae</taxon>
        <taxon>Stephanodiscales</taxon>
        <taxon>Stephanodiscaceae</taxon>
        <taxon>Stephanodiscus</taxon>
    </lineage>
</organism>
<dbReference type="AlphaFoldDB" id="A0ABD3NH78"/>
<dbReference type="EMBL" id="JALLAZ020001450">
    <property type="protein sequence ID" value="KAL3774728.1"/>
    <property type="molecule type" value="Genomic_DNA"/>
</dbReference>
<dbReference type="Gene3D" id="1.10.3970.10">
    <property type="entry name" value="BSD domain"/>
    <property type="match status" value="1"/>
</dbReference>
<dbReference type="InterPro" id="IPR035925">
    <property type="entry name" value="BSD_dom_sf"/>
</dbReference>
<proteinExistence type="predicted"/>
<dbReference type="SUPFAM" id="SSF140383">
    <property type="entry name" value="BSD domain-like"/>
    <property type="match status" value="1"/>
</dbReference>
<feature type="domain" description="BSD" evidence="2">
    <location>
        <begin position="45"/>
        <end position="90"/>
    </location>
</feature>
<dbReference type="PROSITE" id="PS50858">
    <property type="entry name" value="BSD"/>
    <property type="match status" value="1"/>
</dbReference>
<name>A0ABD3NH78_9STRA</name>